<dbReference type="GO" id="GO:0008270">
    <property type="term" value="F:zinc ion binding"/>
    <property type="evidence" value="ECO:0007669"/>
    <property type="project" value="InterPro"/>
</dbReference>
<dbReference type="InterPro" id="IPR013022">
    <property type="entry name" value="Xyl_isomerase-like_TIM-brl"/>
</dbReference>
<dbReference type="SMART" id="SM00518">
    <property type="entry name" value="AP2Ec"/>
    <property type="match status" value="1"/>
</dbReference>
<keyword evidence="2" id="KW-0378">Hydrolase</keyword>
<feature type="domain" description="Xylose isomerase-like TIM barrel" evidence="1">
    <location>
        <begin position="25"/>
        <end position="262"/>
    </location>
</feature>
<dbReference type="Gene3D" id="3.20.20.150">
    <property type="entry name" value="Divalent-metal-dependent TIM barrel enzymes"/>
    <property type="match status" value="1"/>
</dbReference>
<dbReference type="OrthoDB" id="33250at2157"/>
<dbReference type="Proteomes" id="UP000217784">
    <property type="component" value="Unassembled WGS sequence"/>
</dbReference>
<dbReference type="EMBL" id="LMVM01000023">
    <property type="protein sequence ID" value="PAV04420.1"/>
    <property type="molecule type" value="Genomic_DNA"/>
</dbReference>
<dbReference type="PANTHER" id="PTHR21445">
    <property type="entry name" value="ENDONUCLEASE IV ENDODEOXYRIBONUCLEASE IV"/>
    <property type="match status" value="1"/>
</dbReference>
<keyword evidence="2" id="KW-0255">Endonuclease</keyword>
<dbReference type="RefSeq" id="WP_069582712.1">
    <property type="nucleotide sequence ID" value="NZ_LMVM01000023.1"/>
</dbReference>
<keyword evidence="2" id="KW-0540">Nuclease</keyword>
<dbReference type="GO" id="GO:0003906">
    <property type="term" value="F:DNA-(apurinic or apyrimidinic site) endonuclease activity"/>
    <property type="evidence" value="ECO:0007669"/>
    <property type="project" value="TreeGrafter"/>
</dbReference>
<protein>
    <submittedName>
        <fullName evidence="2">Endonuclease IV</fullName>
    </submittedName>
</protein>
<dbReference type="InterPro" id="IPR036237">
    <property type="entry name" value="Xyl_isomerase-like_sf"/>
</dbReference>
<comment type="caution">
    <text evidence="2">The sequence shown here is derived from an EMBL/GenBank/DDBJ whole genome shotgun (WGS) entry which is preliminary data.</text>
</comment>
<dbReference type="InterPro" id="IPR001719">
    <property type="entry name" value="AP_endonuc_2"/>
</dbReference>
<dbReference type="AlphaFoldDB" id="A0A2A2H564"/>
<reference evidence="2 3" key="1">
    <citation type="journal article" date="2017" name="BMC Genomics">
        <title>Genomic analysis of methanogenic archaea reveals a shift towards energy conservation.</title>
        <authorList>
            <person name="Gilmore S.P."/>
            <person name="Henske J.K."/>
            <person name="Sexton J.A."/>
            <person name="Solomon K.V."/>
            <person name="Seppala S."/>
            <person name="Yoo J.I."/>
            <person name="Huyett L.M."/>
            <person name="Pressman A."/>
            <person name="Cogan J.Z."/>
            <person name="Kivenson V."/>
            <person name="Peng X."/>
            <person name="Tan Y."/>
            <person name="Valentine D.L."/>
            <person name="O'Malley M.A."/>
        </authorList>
    </citation>
    <scope>NUCLEOTIDE SEQUENCE [LARGE SCALE GENOMIC DNA]</scope>
    <source>
        <strain evidence="2 3">M.o.H.</strain>
    </source>
</reference>
<dbReference type="CDD" id="cd00019">
    <property type="entry name" value="AP2Ec"/>
    <property type="match status" value="1"/>
</dbReference>
<evidence type="ECO:0000313" key="3">
    <source>
        <dbReference type="Proteomes" id="UP000217784"/>
    </source>
</evidence>
<gene>
    <name evidence="2" type="ORF">ASJ80_06145</name>
</gene>
<dbReference type="SUPFAM" id="SSF51658">
    <property type="entry name" value="Xylose isomerase-like"/>
    <property type="match status" value="1"/>
</dbReference>
<organism evidence="2 3">
    <name type="scientific">Methanobacterium bryantii</name>
    <dbReference type="NCBI Taxonomy" id="2161"/>
    <lineage>
        <taxon>Archaea</taxon>
        <taxon>Methanobacteriati</taxon>
        <taxon>Methanobacteriota</taxon>
        <taxon>Methanomada group</taxon>
        <taxon>Methanobacteria</taxon>
        <taxon>Methanobacteriales</taxon>
        <taxon>Methanobacteriaceae</taxon>
        <taxon>Methanobacterium</taxon>
    </lineage>
</organism>
<dbReference type="PANTHER" id="PTHR21445:SF0">
    <property type="entry name" value="APURINIC-APYRIMIDINIC ENDONUCLEASE"/>
    <property type="match status" value="1"/>
</dbReference>
<dbReference type="Pfam" id="PF01261">
    <property type="entry name" value="AP_endonuc_2"/>
    <property type="match status" value="1"/>
</dbReference>
<accession>A0A2A2H564</accession>
<sequence>MKPDIRFGPAGRPMGYKGKTTQVCDYIKKVGLDAFEYQATYGVKISKQSALELGENAAKNDILVSMHGPYYINLCSQKEDTIKKSVERLVQSAKAGEWMNSYRTVFHMGFYTKYSPEEAMKKCKDAISELLEKVEALGINNYTFAPETTGKKSQFGSLEELIEICRSFDNFTPTVDFAHMHARSGGIIKTKEDYAKIFDKIENELGLKSLHCHFTKIEYTDAGEKKHHILSDSNFGPPLTPLLELISENGFNVTLICETPYLDIDALEMKKEYSSILRG</sequence>
<keyword evidence="3" id="KW-1185">Reference proteome</keyword>
<proteinExistence type="predicted"/>
<evidence type="ECO:0000313" key="2">
    <source>
        <dbReference type="EMBL" id="PAV04420.1"/>
    </source>
</evidence>
<name>A0A2A2H564_METBR</name>
<evidence type="ECO:0000259" key="1">
    <source>
        <dbReference type="Pfam" id="PF01261"/>
    </source>
</evidence>
<dbReference type="GO" id="GO:0003677">
    <property type="term" value="F:DNA binding"/>
    <property type="evidence" value="ECO:0007669"/>
    <property type="project" value="InterPro"/>
</dbReference>
<dbReference type="GO" id="GO:0008081">
    <property type="term" value="F:phosphoric diester hydrolase activity"/>
    <property type="evidence" value="ECO:0007669"/>
    <property type="project" value="TreeGrafter"/>
</dbReference>
<dbReference type="GO" id="GO:0006284">
    <property type="term" value="P:base-excision repair"/>
    <property type="evidence" value="ECO:0007669"/>
    <property type="project" value="TreeGrafter"/>
</dbReference>